<keyword evidence="8" id="KW-1185">Reference proteome</keyword>
<evidence type="ECO:0000256" key="4">
    <source>
        <dbReference type="ARBA" id="ARBA00023263"/>
    </source>
</evidence>
<evidence type="ECO:0000313" key="8">
    <source>
        <dbReference type="Proteomes" id="UP000234503"/>
    </source>
</evidence>
<dbReference type="AlphaFoldDB" id="A0A2N5E7J5"/>
<sequence>MKKGFIVSAVAALVLSQSAFAAGNGDGTIRFKGEIVDAPCVVSADSQNQEVNLGQVKTSTLKDPGSKSPAKPFQIKLEECDISLKKNVQVQFDGLADADGRLLVNNEAGAATKVAIGLFDKAGADIKVGTATAAETLKAGQTVLYYSAAYVSKEGGATPGYGNGQVDFNVTYN</sequence>
<comment type="subcellular location">
    <subcellularLocation>
        <location evidence="1">Fimbrium</location>
    </subcellularLocation>
</comment>
<dbReference type="Proteomes" id="UP000234503">
    <property type="component" value="Unassembled WGS sequence"/>
</dbReference>
<evidence type="ECO:0000256" key="2">
    <source>
        <dbReference type="ARBA" id="ARBA00006671"/>
    </source>
</evidence>
<dbReference type="EMBL" id="PJZH01000004">
    <property type="protein sequence ID" value="PLR37451.1"/>
    <property type="molecule type" value="Genomic_DNA"/>
</dbReference>
<feature type="signal peptide" evidence="5">
    <location>
        <begin position="1"/>
        <end position="21"/>
    </location>
</feature>
<feature type="domain" description="Fimbrial-type adhesion" evidence="6">
    <location>
        <begin position="29"/>
        <end position="172"/>
    </location>
</feature>
<evidence type="ECO:0000256" key="5">
    <source>
        <dbReference type="SAM" id="SignalP"/>
    </source>
</evidence>
<evidence type="ECO:0000259" key="6">
    <source>
        <dbReference type="Pfam" id="PF00419"/>
    </source>
</evidence>
<keyword evidence="4" id="KW-0281">Fimbrium</keyword>
<accession>A0A2N5E7J5</accession>
<dbReference type="RefSeq" id="WP_101823578.1">
    <property type="nucleotide sequence ID" value="NZ_PJZH01000004.1"/>
</dbReference>
<name>A0A2N5E7J5_9GAMM</name>
<evidence type="ECO:0000313" key="7">
    <source>
        <dbReference type="EMBL" id="PLR37451.1"/>
    </source>
</evidence>
<dbReference type="PANTHER" id="PTHR33420:SF12">
    <property type="entry name" value="FIMBRIN-LIKE PROTEIN FIMI-RELATED"/>
    <property type="match status" value="1"/>
</dbReference>
<dbReference type="Gene3D" id="2.60.40.1090">
    <property type="entry name" value="Fimbrial-type adhesion domain"/>
    <property type="match status" value="1"/>
</dbReference>
<dbReference type="SUPFAM" id="SSF49401">
    <property type="entry name" value="Bacterial adhesins"/>
    <property type="match status" value="1"/>
</dbReference>
<dbReference type="GO" id="GO:0009289">
    <property type="term" value="C:pilus"/>
    <property type="evidence" value="ECO:0007669"/>
    <property type="project" value="UniProtKB-SubCell"/>
</dbReference>
<dbReference type="InterPro" id="IPR000259">
    <property type="entry name" value="Adhesion_dom_fimbrial"/>
</dbReference>
<dbReference type="OrthoDB" id="6522787at2"/>
<proteinExistence type="inferred from homology"/>
<comment type="similarity">
    <text evidence="2">Belongs to the fimbrial protein family.</text>
</comment>
<protein>
    <submittedName>
        <fullName evidence="7">Long polar fimbrial protein LpfA</fullName>
    </submittedName>
</protein>
<gene>
    <name evidence="7" type="ORF">CYR32_06470</name>
</gene>
<comment type="caution">
    <text evidence="7">The sequence shown here is derived from an EMBL/GenBank/DDBJ whole genome shotgun (WGS) entry which is preliminary data.</text>
</comment>
<dbReference type="Pfam" id="PF00419">
    <property type="entry name" value="Fimbrial"/>
    <property type="match status" value="1"/>
</dbReference>
<reference evidence="7 8" key="1">
    <citation type="submission" date="2017-12" db="EMBL/GenBank/DDBJ databases">
        <title>Characterization of six clinical isolates of Enterochimera gen. nov., a novel genus of the Yersiniaciae family and the three species Enterochimera arupensis sp. nov., Enterochimera coloradensis sp. nov, and Enterochimera californica sp. nov.</title>
        <authorList>
            <person name="Rossi A."/>
            <person name="Fisher M."/>
        </authorList>
    </citation>
    <scope>NUCLEOTIDE SEQUENCE [LARGE SCALE GENOMIC DNA]</scope>
    <source>
        <strain evidence="8">2016-Iso4</strain>
    </source>
</reference>
<dbReference type="InterPro" id="IPR008966">
    <property type="entry name" value="Adhesion_dom_sf"/>
</dbReference>
<evidence type="ECO:0000256" key="3">
    <source>
        <dbReference type="ARBA" id="ARBA00022729"/>
    </source>
</evidence>
<feature type="chain" id="PRO_5014911250" evidence="5">
    <location>
        <begin position="22"/>
        <end position="173"/>
    </location>
</feature>
<dbReference type="GO" id="GO:0043709">
    <property type="term" value="P:cell adhesion involved in single-species biofilm formation"/>
    <property type="evidence" value="ECO:0007669"/>
    <property type="project" value="TreeGrafter"/>
</dbReference>
<dbReference type="InterPro" id="IPR050263">
    <property type="entry name" value="Bact_Fimbrial_Adh_Pro"/>
</dbReference>
<organism evidence="7 8">
    <name type="scientific">Chimaeribacter coloradensis</name>
    <dbReference type="NCBI Taxonomy" id="2060068"/>
    <lineage>
        <taxon>Bacteria</taxon>
        <taxon>Pseudomonadati</taxon>
        <taxon>Pseudomonadota</taxon>
        <taxon>Gammaproteobacteria</taxon>
        <taxon>Enterobacterales</taxon>
        <taxon>Yersiniaceae</taxon>
        <taxon>Chimaeribacter</taxon>
    </lineage>
</organism>
<dbReference type="InterPro" id="IPR036937">
    <property type="entry name" value="Adhesion_dom_fimbrial_sf"/>
</dbReference>
<keyword evidence="3 5" id="KW-0732">Signal</keyword>
<evidence type="ECO:0000256" key="1">
    <source>
        <dbReference type="ARBA" id="ARBA00004561"/>
    </source>
</evidence>
<dbReference type="PANTHER" id="PTHR33420">
    <property type="entry name" value="FIMBRIAL SUBUNIT ELFA-RELATED"/>
    <property type="match status" value="1"/>
</dbReference>